<dbReference type="Pfam" id="PF13302">
    <property type="entry name" value="Acetyltransf_3"/>
    <property type="match status" value="1"/>
</dbReference>
<dbReference type="PANTHER" id="PTHR43792:SF13">
    <property type="entry name" value="ACETYLTRANSFERASE"/>
    <property type="match status" value="1"/>
</dbReference>
<dbReference type="SUPFAM" id="SSF55729">
    <property type="entry name" value="Acyl-CoA N-acyltransferases (Nat)"/>
    <property type="match status" value="1"/>
</dbReference>
<dbReference type="EMBL" id="CP094529">
    <property type="protein sequence ID" value="UOE37040.1"/>
    <property type="molecule type" value="Genomic_DNA"/>
</dbReference>
<accession>A0ABY4BD12</accession>
<sequence length="166" mass="19722">MIIETEELKIIPLNSKQLLSYTEGNQLEKELRIHEKDRFMSETVKMKILSKILKNINEDEENFYFYTFWIIILKKENEIAGEFCFKGKPKNGRVEIGYATFPKFHNRGIMSKSIEKIIEWVFINTEITNIIAETDSQNLSSIQVLKKNKFKLFQSQANNFIWMRTK</sequence>
<gene>
    <name evidence="2" type="ORF">MTP08_08140</name>
</gene>
<evidence type="ECO:0000259" key="1">
    <source>
        <dbReference type="PROSITE" id="PS51186"/>
    </source>
</evidence>
<dbReference type="Proteomes" id="UP000831068">
    <property type="component" value="Chromosome"/>
</dbReference>
<evidence type="ECO:0000313" key="2">
    <source>
        <dbReference type="EMBL" id="UOE37040.1"/>
    </source>
</evidence>
<dbReference type="InterPro" id="IPR016181">
    <property type="entry name" value="Acyl_CoA_acyltransferase"/>
</dbReference>
<evidence type="ECO:0000313" key="3">
    <source>
        <dbReference type="Proteomes" id="UP000831068"/>
    </source>
</evidence>
<reference evidence="2 3" key="1">
    <citation type="submission" date="2022-03" db="EMBL/GenBank/DDBJ databases">
        <title>Chryseobacterium sp. isolated from the Andong Sikhe.</title>
        <authorList>
            <person name="Won M."/>
            <person name="Kim S.-J."/>
            <person name="Kwon S.-W."/>
        </authorList>
    </citation>
    <scope>NUCLEOTIDE SEQUENCE [LARGE SCALE GENOMIC DNA]</scope>
    <source>
        <strain evidence="2 3">ADR-1</strain>
    </source>
</reference>
<dbReference type="PANTHER" id="PTHR43792">
    <property type="entry name" value="GNAT FAMILY, PUTATIVE (AFU_ORTHOLOGUE AFUA_3G00765)-RELATED-RELATED"/>
    <property type="match status" value="1"/>
</dbReference>
<feature type="domain" description="N-acetyltransferase" evidence="1">
    <location>
        <begin position="16"/>
        <end position="166"/>
    </location>
</feature>
<protein>
    <submittedName>
        <fullName evidence="2">GNAT family N-acetyltransferase</fullName>
    </submittedName>
</protein>
<dbReference type="PROSITE" id="PS51186">
    <property type="entry name" value="GNAT"/>
    <property type="match status" value="1"/>
</dbReference>
<dbReference type="InterPro" id="IPR000182">
    <property type="entry name" value="GNAT_dom"/>
</dbReference>
<keyword evidence="3" id="KW-1185">Reference proteome</keyword>
<dbReference type="RefSeq" id="WP_243575551.1">
    <property type="nucleotide sequence ID" value="NZ_CP094529.1"/>
</dbReference>
<name>A0ABY4BD12_9FLAO</name>
<dbReference type="Gene3D" id="3.40.630.30">
    <property type="match status" value="1"/>
</dbReference>
<proteinExistence type="predicted"/>
<organism evidence="2 3">
    <name type="scientific">Chryseobacterium oryzae</name>
    <dbReference type="NCBI Taxonomy" id="2929799"/>
    <lineage>
        <taxon>Bacteria</taxon>
        <taxon>Pseudomonadati</taxon>
        <taxon>Bacteroidota</taxon>
        <taxon>Flavobacteriia</taxon>
        <taxon>Flavobacteriales</taxon>
        <taxon>Weeksellaceae</taxon>
        <taxon>Chryseobacterium group</taxon>
        <taxon>Chryseobacterium</taxon>
    </lineage>
</organism>
<dbReference type="InterPro" id="IPR051531">
    <property type="entry name" value="N-acetyltransferase"/>
</dbReference>